<gene>
    <name evidence="1" type="ORF">STAS_03983</name>
</gene>
<dbReference type="AlphaFoldDB" id="A0A5A7P620"/>
<accession>A0A5A7P620</accession>
<dbReference type="PANTHER" id="PTHR32011">
    <property type="entry name" value="OS08G0472400 PROTEIN"/>
    <property type="match status" value="1"/>
</dbReference>
<name>A0A5A7P620_STRAF</name>
<protein>
    <submittedName>
        <fullName evidence="1">Ribonuclease 3</fullName>
    </submittedName>
</protein>
<keyword evidence="2" id="KW-1185">Reference proteome</keyword>
<dbReference type="Proteomes" id="UP000325081">
    <property type="component" value="Unassembled WGS sequence"/>
</dbReference>
<dbReference type="EMBL" id="BKCP01002336">
    <property type="protein sequence ID" value="GER28209.1"/>
    <property type="molecule type" value="Genomic_DNA"/>
</dbReference>
<proteinExistence type="predicted"/>
<reference evidence="2" key="1">
    <citation type="journal article" date="2019" name="Curr. Biol.">
        <title>Genome Sequence of Striga asiatica Provides Insight into the Evolution of Plant Parasitism.</title>
        <authorList>
            <person name="Yoshida S."/>
            <person name="Kim S."/>
            <person name="Wafula E.K."/>
            <person name="Tanskanen J."/>
            <person name="Kim Y.M."/>
            <person name="Honaas L."/>
            <person name="Yang Z."/>
            <person name="Spallek T."/>
            <person name="Conn C.E."/>
            <person name="Ichihashi Y."/>
            <person name="Cheong K."/>
            <person name="Cui S."/>
            <person name="Der J.P."/>
            <person name="Gundlach H."/>
            <person name="Jiao Y."/>
            <person name="Hori C."/>
            <person name="Ishida J.K."/>
            <person name="Kasahara H."/>
            <person name="Kiba T."/>
            <person name="Kim M.S."/>
            <person name="Koo N."/>
            <person name="Laohavisit A."/>
            <person name="Lee Y.H."/>
            <person name="Lumba S."/>
            <person name="McCourt P."/>
            <person name="Mortimer J.C."/>
            <person name="Mutuku J.M."/>
            <person name="Nomura T."/>
            <person name="Sasaki-Sekimoto Y."/>
            <person name="Seto Y."/>
            <person name="Wang Y."/>
            <person name="Wakatake T."/>
            <person name="Sakakibara H."/>
            <person name="Demura T."/>
            <person name="Yamaguchi S."/>
            <person name="Yoneyama K."/>
            <person name="Manabe R.I."/>
            <person name="Nelson D.C."/>
            <person name="Schulman A.H."/>
            <person name="Timko M.P."/>
            <person name="dePamphilis C.W."/>
            <person name="Choi D."/>
            <person name="Shirasu K."/>
        </authorList>
    </citation>
    <scope>NUCLEOTIDE SEQUENCE [LARGE SCALE GENOMIC DNA]</scope>
    <source>
        <strain evidence="2">cv. UVA1</strain>
    </source>
</reference>
<organism evidence="1 2">
    <name type="scientific">Striga asiatica</name>
    <name type="common">Asiatic witchweed</name>
    <name type="synonym">Buchnera asiatica</name>
    <dbReference type="NCBI Taxonomy" id="4170"/>
    <lineage>
        <taxon>Eukaryota</taxon>
        <taxon>Viridiplantae</taxon>
        <taxon>Streptophyta</taxon>
        <taxon>Embryophyta</taxon>
        <taxon>Tracheophyta</taxon>
        <taxon>Spermatophyta</taxon>
        <taxon>Magnoliopsida</taxon>
        <taxon>eudicotyledons</taxon>
        <taxon>Gunneridae</taxon>
        <taxon>Pentapetalae</taxon>
        <taxon>asterids</taxon>
        <taxon>lamiids</taxon>
        <taxon>Lamiales</taxon>
        <taxon>Orobanchaceae</taxon>
        <taxon>Buchnereae</taxon>
        <taxon>Striga</taxon>
    </lineage>
</organism>
<comment type="caution">
    <text evidence="1">The sequence shown here is derived from an EMBL/GenBank/DDBJ whole genome shotgun (WGS) entry which is preliminary data.</text>
</comment>
<sequence>MATAAVEPPRKRHIPAPMTLPGPKPQRVCFSYAAYTKNLIDYLIKSNVPVEPGLSDAEVTAVEAAFHFAFPPDLRSILQEGLPVGPGFPNWRSSSKQQLEISINLPIMGICKEVSRNGLWIGSWGERPEGPDRAANLARDFLKKSPILVPIYNRFYIPAAPSAAGNPVFYVHGGDVRLWSFDISGFFQQVELRVGGAGEEDSGRRRVSNLLAVPAWAAKEARRVEFWTDLAAEEGGARRGTRGWWSGDLGGCLEKVCGRLRGGGWREEEIREMMTMDACDDGLCRDGGEPMGVGHVEKLRMRLLGAGWSSEDPDLLLTKVLKGKYFPDTSFMNAIHKSSDSWLWSSWLKARVHFKSGARVMLGDGKDTFIWSDPWVPGLPSFIPSPQFAGDTLRLQRVNELFDSSGETGH</sequence>
<evidence type="ECO:0000313" key="2">
    <source>
        <dbReference type="Proteomes" id="UP000325081"/>
    </source>
</evidence>
<evidence type="ECO:0000313" key="1">
    <source>
        <dbReference type="EMBL" id="GER28209.1"/>
    </source>
</evidence>
<dbReference type="PANTHER" id="PTHR32011:SF6">
    <property type="entry name" value="KNR4_SMI1-LIKE DOMAIN-CONTAINING PROTEIN"/>
    <property type="match status" value="1"/>
</dbReference>
<dbReference type="OrthoDB" id="1921190at2759"/>